<evidence type="ECO:0008006" key="4">
    <source>
        <dbReference type="Google" id="ProtNLM"/>
    </source>
</evidence>
<evidence type="ECO:0000256" key="1">
    <source>
        <dbReference type="SAM" id="Phobius"/>
    </source>
</evidence>
<reference evidence="2 3" key="1">
    <citation type="submission" date="2016-04" db="EMBL/GenBank/DDBJ databases">
        <title>Complete genome sequence of Dokdonella koreensis DS-123T.</title>
        <authorList>
            <person name="Kim J.F."/>
            <person name="Lee H."/>
            <person name="Kwak M.-J."/>
        </authorList>
    </citation>
    <scope>NUCLEOTIDE SEQUENCE [LARGE SCALE GENOMIC DNA]</scope>
    <source>
        <strain evidence="2 3">DS-123</strain>
    </source>
</reference>
<sequence>MLASIVRHGAAAGLFIAAVMFLPFLLFGRPSPEYLRLGEIVGYSAMVLALSAVWFAMRSRRALNGSLGFSEGLGIGAGVSLVAALLFGLATWAFYAYSGDALPEEIYAFYQDQIHQSGADAASIAARLAELERMRPMFFDKTLQAGIMAATVFVIGLVLSVISAAALRRVPRTGPEPA</sequence>
<feature type="transmembrane region" description="Helical" evidence="1">
    <location>
        <begin position="143"/>
        <end position="167"/>
    </location>
</feature>
<accession>A0A160DY66</accession>
<dbReference type="InterPro" id="IPR025250">
    <property type="entry name" value="DUF4199"/>
</dbReference>
<feature type="transmembrane region" description="Helical" evidence="1">
    <location>
        <begin position="69"/>
        <end position="95"/>
    </location>
</feature>
<keyword evidence="1" id="KW-0812">Transmembrane</keyword>
<dbReference type="STRING" id="1300342.I596_3742"/>
<dbReference type="EMBL" id="CP015249">
    <property type="protein sequence ID" value="ANB19725.1"/>
    <property type="molecule type" value="Genomic_DNA"/>
</dbReference>
<organism evidence="2 3">
    <name type="scientific">Dokdonella koreensis DS-123</name>
    <dbReference type="NCBI Taxonomy" id="1300342"/>
    <lineage>
        <taxon>Bacteria</taxon>
        <taxon>Pseudomonadati</taxon>
        <taxon>Pseudomonadota</taxon>
        <taxon>Gammaproteobacteria</taxon>
        <taxon>Lysobacterales</taxon>
        <taxon>Rhodanobacteraceae</taxon>
        <taxon>Dokdonella</taxon>
    </lineage>
</organism>
<keyword evidence="3" id="KW-1185">Reference proteome</keyword>
<dbReference type="Proteomes" id="UP000076830">
    <property type="component" value="Chromosome"/>
</dbReference>
<gene>
    <name evidence="2" type="ORF">I596_3742</name>
</gene>
<evidence type="ECO:0000313" key="2">
    <source>
        <dbReference type="EMBL" id="ANB19725.1"/>
    </source>
</evidence>
<proteinExistence type="predicted"/>
<evidence type="ECO:0000313" key="3">
    <source>
        <dbReference type="Proteomes" id="UP000076830"/>
    </source>
</evidence>
<dbReference type="AlphaFoldDB" id="A0A160DY66"/>
<dbReference type="KEGG" id="dko:I596_3742"/>
<keyword evidence="1" id="KW-0472">Membrane</keyword>
<name>A0A160DY66_9GAMM</name>
<dbReference type="RefSeq" id="WP_067650951.1">
    <property type="nucleotide sequence ID" value="NZ_CP015249.1"/>
</dbReference>
<feature type="transmembrane region" description="Helical" evidence="1">
    <location>
        <begin position="9"/>
        <end position="28"/>
    </location>
</feature>
<dbReference type="Pfam" id="PF13858">
    <property type="entry name" value="DUF4199"/>
    <property type="match status" value="1"/>
</dbReference>
<dbReference type="OrthoDB" id="6384283at2"/>
<keyword evidence="1" id="KW-1133">Transmembrane helix</keyword>
<feature type="transmembrane region" description="Helical" evidence="1">
    <location>
        <begin position="40"/>
        <end position="57"/>
    </location>
</feature>
<protein>
    <recommendedName>
        <fullName evidence="4">DUF4199 domain-containing protein</fullName>
    </recommendedName>
</protein>